<gene>
    <name evidence="2" type="ORF">RVIR1_07650</name>
</gene>
<proteinExistence type="predicted"/>
<evidence type="ECO:0000256" key="1">
    <source>
        <dbReference type="SAM" id="MobiDB-lite"/>
    </source>
</evidence>
<reference evidence="2 3" key="1">
    <citation type="submission" date="2017-03" db="EMBL/GenBank/DDBJ databases">
        <title>The genome sequence of Candidatus Rickettsiella viridis.</title>
        <authorList>
            <person name="Nikoh N."/>
            <person name="Tsuchida T."/>
            <person name="Yamaguchi K."/>
            <person name="Maeda T."/>
            <person name="Shigenobu S."/>
            <person name="Fukatsu T."/>
        </authorList>
    </citation>
    <scope>NUCLEOTIDE SEQUENCE [LARGE SCALE GENOMIC DNA]</scope>
    <source>
        <strain evidence="2 3">Ap-RA04</strain>
    </source>
</reference>
<sequence>MNIKNNEGQKASDIAKPESKRLLLSPELSLAAGPIFFNRAPTNRGDNAATENDVDATATPVTNHYSAK</sequence>
<name>A0A2Z5UUU2_9COXI</name>
<dbReference type="AlphaFoldDB" id="A0A2Z5UUU2"/>
<organism evidence="2 3">
    <name type="scientific">Candidatus Rickettsiella viridis</name>
    <dbReference type="NCBI Taxonomy" id="676208"/>
    <lineage>
        <taxon>Bacteria</taxon>
        <taxon>Pseudomonadati</taxon>
        <taxon>Pseudomonadota</taxon>
        <taxon>Gammaproteobacteria</taxon>
        <taxon>Legionellales</taxon>
        <taxon>Coxiellaceae</taxon>
        <taxon>Rickettsiella</taxon>
    </lineage>
</organism>
<dbReference type="EMBL" id="AP018005">
    <property type="protein sequence ID" value="BBB15254.1"/>
    <property type="molecule type" value="Genomic_DNA"/>
</dbReference>
<feature type="region of interest" description="Disordered" evidence="1">
    <location>
        <begin position="38"/>
        <end position="68"/>
    </location>
</feature>
<keyword evidence="3" id="KW-1185">Reference proteome</keyword>
<dbReference type="KEGG" id="rvi:RVIR1_07650"/>
<evidence type="ECO:0000313" key="3">
    <source>
        <dbReference type="Proteomes" id="UP000282483"/>
    </source>
</evidence>
<dbReference type="Proteomes" id="UP000282483">
    <property type="component" value="Chromosome"/>
</dbReference>
<protein>
    <submittedName>
        <fullName evidence="2">Uncharacterized protein</fullName>
    </submittedName>
</protein>
<feature type="compositionally biased region" description="Polar residues" evidence="1">
    <location>
        <begin position="59"/>
        <end position="68"/>
    </location>
</feature>
<accession>A0A2Z5UUU2</accession>
<evidence type="ECO:0000313" key="2">
    <source>
        <dbReference type="EMBL" id="BBB15254.1"/>
    </source>
</evidence>